<keyword evidence="2" id="KW-1185">Reference proteome</keyword>
<accession>A0AAX6HH36</accession>
<evidence type="ECO:0000313" key="1">
    <source>
        <dbReference type="EMBL" id="KAJ6840349.1"/>
    </source>
</evidence>
<reference evidence="1" key="2">
    <citation type="submission" date="2023-04" db="EMBL/GenBank/DDBJ databases">
        <authorList>
            <person name="Bruccoleri R.E."/>
            <person name="Oakeley E.J."/>
            <person name="Faust A.-M."/>
            <person name="Dessus-Babus S."/>
            <person name="Altorfer M."/>
            <person name="Burckhardt D."/>
            <person name="Oertli M."/>
            <person name="Naumann U."/>
            <person name="Petersen F."/>
            <person name="Wong J."/>
        </authorList>
    </citation>
    <scope>NUCLEOTIDE SEQUENCE</scope>
    <source>
        <strain evidence="1">GSM-AAB239-AS_SAM_17_03QT</strain>
        <tissue evidence="1">Leaf</tissue>
    </source>
</reference>
<dbReference type="EMBL" id="JANAVB010009400">
    <property type="protein sequence ID" value="KAJ6840349.1"/>
    <property type="molecule type" value="Genomic_DNA"/>
</dbReference>
<reference evidence="1" key="1">
    <citation type="journal article" date="2023" name="GigaByte">
        <title>Genome assembly of the bearded iris, Iris pallida Lam.</title>
        <authorList>
            <person name="Bruccoleri R.E."/>
            <person name="Oakeley E.J."/>
            <person name="Faust A.M.E."/>
            <person name="Altorfer M."/>
            <person name="Dessus-Babus S."/>
            <person name="Burckhardt D."/>
            <person name="Oertli M."/>
            <person name="Naumann U."/>
            <person name="Petersen F."/>
            <person name="Wong J."/>
        </authorList>
    </citation>
    <scope>NUCLEOTIDE SEQUENCE</scope>
    <source>
        <strain evidence="1">GSM-AAB239-AS_SAM_17_03QT</strain>
    </source>
</reference>
<sequence length="101" mass="11268">MFSFHPLSSSPFLAATCPHLTTPFPWEAPINSGPVLARTFMQALRPVFGRPASSLISDVLLEDQPIQPPKDINDIMVSFSTSEMQSIEAEFKYTLLLKFPK</sequence>
<proteinExistence type="predicted"/>
<dbReference type="Proteomes" id="UP001140949">
    <property type="component" value="Unassembled WGS sequence"/>
</dbReference>
<gene>
    <name evidence="1" type="ORF">M6B38_310800</name>
</gene>
<comment type="caution">
    <text evidence="1">The sequence shown here is derived from an EMBL/GenBank/DDBJ whole genome shotgun (WGS) entry which is preliminary data.</text>
</comment>
<dbReference type="AlphaFoldDB" id="A0AAX6HH36"/>
<organism evidence="1 2">
    <name type="scientific">Iris pallida</name>
    <name type="common">Sweet iris</name>
    <dbReference type="NCBI Taxonomy" id="29817"/>
    <lineage>
        <taxon>Eukaryota</taxon>
        <taxon>Viridiplantae</taxon>
        <taxon>Streptophyta</taxon>
        <taxon>Embryophyta</taxon>
        <taxon>Tracheophyta</taxon>
        <taxon>Spermatophyta</taxon>
        <taxon>Magnoliopsida</taxon>
        <taxon>Liliopsida</taxon>
        <taxon>Asparagales</taxon>
        <taxon>Iridaceae</taxon>
        <taxon>Iridoideae</taxon>
        <taxon>Irideae</taxon>
        <taxon>Iris</taxon>
    </lineage>
</organism>
<evidence type="ECO:0000313" key="2">
    <source>
        <dbReference type="Proteomes" id="UP001140949"/>
    </source>
</evidence>
<name>A0AAX6HH36_IRIPA</name>
<protein>
    <submittedName>
        <fullName evidence="1">Uncharacterized protein</fullName>
    </submittedName>
</protein>